<feature type="domain" description="Glycoside hydrolase family 57 N-terminal" evidence="7">
    <location>
        <begin position="31"/>
        <end position="143"/>
    </location>
</feature>
<dbReference type="AlphaFoldDB" id="A0A938X4H2"/>
<dbReference type="PANTHER" id="PTHR46017">
    <property type="entry name" value="ALPHA-MANNOSIDASE 2C1"/>
    <property type="match status" value="1"/>
</dbReference>
<keyword evidence="3" id="KW-0479">Metal-binding</keyword>
<evidence type="ECO:0000313" key="10">
    <source>
        <dbReference type="Proteomes" id="UP000774750"/>
    </source>
</evidence>
<dbReference type="SUPFAM" id="SSF88688">
    <property type="entry name" value="Families 57/38 glycoside transferase middle domain"/>
    <property type="match status" value="1"/>
</dbReference>
<accession>A0A938X4H2</accession>
<dbReference type="RefSeq" id="WP_204443548.1">
    <property type="nucleotide sequence ID" value="NZ_JACJKY010000001.1"/>
</dbReference>
<dbReference type="Pfam" id="PF03065">
    <property type="entry name" value="Glyco_hydro_57"/>
    <property type="match status" value="1"/>
</dbReference>
<dbReference type="InterPro" id="IPR037094">
    <property type="entry name" value="Glyco_hydro_38_cen_sf"/>
</dbReference>
<dbReference type="Proteomes" id="UP000774750">
    <property type="component" value="Unassembled WGS sequence"/>
</dbReference>
<dbReference type="Gene3D" id="3.20.110.20">
    <property type="match status" value="1"/>
</dbReference>
<feature type="domain" description="Glycosyl hydrolases family 38 C-terminal" evidence="8">
    <location>
        <begin position="736"/>
        <end position="788"/>
    </location>
</feature>
<dbReference type="Gene3D" id="1.20.1270.50">
    <property type="entry name" value="Glycoside hydrolase family 38, central domain"/>
    <property type="match status" value="1"/>
</dbReference>
<evidence type="ECO:0000256" key="2">
    <source>
        <dbReference type="ARBA" id="ARBA00009792"/>
    </source>
</evidence>
<dbReference type="GO" id="GO:0004559">
    <property type="term" value="F:alpha-mannosidase activity"/>
    <property type="evidence" value="ECO:0007669"/>
    <property type="project" value="InterPro"/>
</dbReference>
<keyword evidence="4" id="KW-0378">Hydrolase</keyword>
<dbReference type="InterPro" id="IPR011013">
    <property type="entry name" value="Gal_mutarotase_sf_dom"/>
</dbReference>
<evidence type="ECO:0000256" key="4">
    <source>
        <dbReference type="ARBA" id="ARBA00022801"/>
    </source>
</evidence>
<reference evidence="9" key="1">
    <citation type="submission" date="2020-08" db="EMBL/GenBank/DDBJ databases">
        <authorList>
            <person name="Cejkova D."/>
            <person name="Kubasova T."/>
            <person name="Jahodarova E."/>
            <person name="Rychlik I."/>
        </authorList>
    </citation>
    <scope>NUCLEOTIDE SEQUENCE</scope>
    <source>
        <strain evidence="9">An559</strain>
    </source>
</reference>
<gene>
    <name evidence="9" type="ORF">H6A12_00380</name>
</gene>
<keyword evidence="10" id="KW-1185">Reference proteome</keyword>
<comment type="similarity">
    <text evidence="1">Belongs to the glycosyl hydrolase 57 family.</text>
</comment>
<dbReference type="Gene3D" id="2.60.40.2220">
    <property type="match status" value="1"/>
</dbReference>
<dbReference type="SUPFAM" id="SSF88713">
    <property type="entry name" value="Glycoside hydrolase/deacetylase"/>
    <property type="match status" value="1"/>
</dbReference>
<dbReference type="SUPFAM" id="SSF74650">
    <property type="entry name" value="Galactose mutarotase-like"/>
    <property type="match status" value="1"/>
</dbReference>
<dbReference type="InterPro" id="IPR004300">
    <property type="entry name" value="Glyco_hydro_57_N"/>
</dbReference>
<evidence type="ECO:0000256" key="6">
    <source>
        <dbReference type="ARBA" id="ARBA00023295"/>
    </source>
</evidence>
<keyword evidence="6" id="KW-0326">Glycosidase</keyword>
<dbReference type="GO" id="GO:0046872">
    <property type="term" value="F:metal ion binding"/>
    <property type="evidence" value="ECO:0007669"/>
    <property type="project" value="UniProtKB-KW"/>
</dbReference>
<keyword evidence="5" id="KW-0119">Carbohydrate metabolism</keyword>
<evidence type="ECO:0000256" key="3">
    <source>
        <dbReference type="ARBA" id="ARBA00022723"/>
    </source>
</evidence>
<dbReference type="InterPro" id="IPR028995">
    <property type="entry name" value="Glyco_hydro_57/38_cen_sf"/>
</dbReference>
<organism evidence="9 10">
    <name type="scientific">Merdimmobilis hominis</name>
    <dbReference type="NCBI Taxonomy" id="2897707"/>
    <lineage>
        <taxon>Bacteria</taxon>
        <taxon>Bacillati</taxon>
        <taxon>Bacillota</taxon>
        <taxon>Clostridia</taxon>
        <taxon>Eubacteriales</taxon>
        <taxon>Oscillospiraceae</taxon>
        <taxon>Merdimmobilis</taxon>
    </lineage>
</organism>
<evidence type="ECO:0000259" key="8">
    <source>
        <dbReference type="Pfam" id="PF17677"/>
    </source>
</evidence>
<evidence type="ECO:0008006" key="11">
    <source>
        <dbReference type="Google" id="ProtNLM"/>
    </source>
</evidence>
<dbReference type="GO" id="GO:0006013">
    <property type="term" value="P:mannose metabolic process"/>
    <property type="evidence" value="ECO:0007669"/>
    <property type="project" value="InterPro"/>
</dbReference>
<evidence type="ECO:0000313" key="9">
    <source>
        <dbReference type="EMBL" id="MBM6919625.1"/>
    </source>
</evidence>
<dbReference type="GO" id="GO:0030246">
    <property type="term" value="F:carbohydrate binding"/>
    <property type="evidence" value="ECO:0007669"/>
    <property type="project" value="InterPro"/>
</dbReference>
<comment type="caution">
    <text evidence="9">The sequence shown here is derived from an EMBL/GenBank/DDBJ whole genome shotgun (WGS) entry which is preliminary data.</text>
</comment>
<dbReference type="GO" id="GO:0009313">
    <property type="term" value="P:oligosaccharide catabolic process"/>
    <property type="evidence" value="ECO:0007669"/>
    <property type="project" value="TreeGrafter"/>
</dbReference>
<dbReference type="PANTHER" id="PTHR46017:SF1">
    <property type="entry name" value="ALPHA-MANNOSIDASE 2C1"/>
    <property type="match status" value="1"/>
</dbReference>
<dbReference type="Pfam" id="PF17677">
    <property type="entry name" value="Glyco_hydro38C2"/>
    <property type="match status" value="1"/>
</dbReference>
<evidence type="ECO:0000259" key="7">
    <source>
        <dbReference type="Pfam" id="PF03065"/>
    </source>
</evidence>
<dbReference type="EMBL" id="JACJKY010000001">
    <property type="protein sequence ID" value="MBM6919625.1"/>
    <property type="molecule type" value="Genomic_DNA"/>
</dbReference>
<sequence length="796" mass="89950">MSEKQMYLLSYDHGGYILWGPDFASSMESAVNWMTSYPKFKIGLDNEAYCYDRYAIENPEIIEIVRDTLKRFPGRFSIGSSSYGQPLAVFISEESNVRQITYAIEADLKHFGVRPHVYAISEHAYHSQIPQLILQAGYKMALMRTHFQMYGYNPTYDSSFGTWYGEDGSGIPTIPTYKGQGAQFGATTMDNYIMTRWPREWDEPIELFEEKFKQYEPLLASRYDDVVQRCEELTQHVETVDRYHWVTLEDLLDIYPLESAKNDAYRPSADEFRVRMPWGYCGNRIFSDCRAAETLVAHAERLNAMTALCTGESDQENVTNAWKHLLISQHHDIQICGLLDEAQEFLSACNQYGKQAYDTARSRLAKRISATAGRSILVINDSSMEMDQMVEAETGFFRNTPEAFAAVCGEEVIPCGYDVTERDASGNPCRFRVRFIAHMKPMSIKVYTITETTGSAPVSSFTYENQVLTTPFYEVTFSEHGICRIKDRKTGTILIDNGESGALFAGIVNDTPAVSCGTWHVTCRPMVAEACFYGQVGPIPCKCTLRFEENSLQIGCRAQFDHRGETIGYGREFAAFRQNTNGFVHEEKLRFCFSVPFDKPCDAVRDLPFLIAPTKEPYIQGNYWTAVGTDVQGVAVFNRGSMCLTKENAQTFSVPLAYNNRYVWGEKCLWRTYTHEFSLRPVVGSLDPLSLHREALAYTYPFVSCTIKSDQSGAESEVILPISMPENIVMSACYAKNDHIYLRVYEAAGKDGTVQIAGYTLTECDLLENEVGTAVSSVTLTPHQVKTYRLTPIAVS</sequence>
<reference evidence="9" key="2">
    <citation type="journal article" date="2021" name="Sci. Rep.">
        <title>The distribution of antibiotic resistance genes in chicken gut microbiota commensals.</title>
        <authorList>
            <person name="Juricova H."/>
            <person name="Matiasovicova J."/>
            <person name="Kubasova T."/>
            <person name="Cejkova D."/>
            <person name="Rychlik I."/>
        </authorList>
    </citation>
    <scope>NUCLEOTIDE SEQUENCE</scope>
    <source>
        <strain evidence="9">An559</strain>
    </source>
</reference>
<name>A0A938X4H2_9FIRM</name>
<evidence type="ECO:0000256" key="1">
    <source>
        <dbReference type="ARBA" id="ARBA00006821"/>
    </source>
</evidence>
<comment type="similarity">
    <text evidence="2">Belongs to the glycosyl hydrolase 38 family.</text>
</comment>
<proteinExistence type="inferred from homology"/>
<dbReference type="InterPro" id="IPR041147">
    <property type="entry name" value="GH38_C"/>
</dbReference>
<evidence type="ECO:0000256" key="5">
    <source>
        <dbReference type="ARBA" id="ARBA00023277"/>
    </source>
</evidence>
<dbReference type="InterPro" id="IPR011330">
    <property type="entry name" value="Glyco_hydro/deAcase_b/a-brl"/>
</dbReference>
<protein>
    <recommendedName>
        <fullName evidence="11">Alpha-mannosidase</fullName>
    </recommendedName>
</protein>